<dbReference type="PANTHER" id="PTHR15696">
    <property type="entry name" value="SMG-7 SUPPRESSOR WITH MORPHOLOGICAL EFFECT ON GENITALIA PROTEIN 7"/>
    <property type="match status" value="1"/>
</dbReference>
<organism evidence="3 4">
    <name type="scientific">Iphiclides podalirius</name>
    <name type="common">scarce swallowtail</name>
    <dbReference type="NCBI Taxonomy" id="110791"/>
    <lineage>
        <taxon>Eukaryota</taxon>
        <taxon>Metazoa</taxon>
        <taxon>Ecdysozoa</taxon>
        <taxon>Arthropoda</taxon>
        <taxon>Hexapoda</taxon>
        <taxon>Insecta</taxon>
        <taxon>Pterygota</taxon>
        <taxon>Neoptera</taxon>
        <taxon>Endopterygota</taxon>
        <taxon>Lepidoptera</taxon>
        <taxon>Glossata</taxon>
        <taxon>Ditrysia</taxon>
        <taxon>Papilionoidea</taxon>
        <taxon>Papilionidae</taxon>
        <taxon>Papilioninae</taxon>
        <taxon>Iphiclides</taxon>
    </lineage>
</organism>
<feature type="compositionally biased region" description="Acidic residues" evidence="1">
    <location>
        <begin position="147"/>
        <end position="165"/>
    </location>
</feature>
<feature type="region of interest" description="Disordered" evidence="1">
    <location>
        <begin position="110"/>
        <end position="192"/>
    </location>
</feature>
<feature type="domain" description="PIN" evidence="2">
    <location>
        <begin position="449"/>
        <end position="518"/>
    </location>
</feature>
<dbReference type="Proteomes" id="UP000837857">
    <property type="component" value="Chromosome 19"/>
</dbReference>
<protein>
    <recommendedName>
        <fullName evidence="2">PIN domain-containing protein</fullName>
    </recommendedName>
</protein>
<evidence type="ECO:0000256" key="1">
    <source>
        <dbReference type="SAM" id="MobiDB-lite"/>
    </source>
</evidence>
<dbReference type="EMBL" id="OW152831">
    <property type="protein sequence ID" value="CAH2049150.1"/>
    <property type="molecule type" value="Genomic_DNA"/>
</dbReference>
<feature type="compositionally biased region" description="Basic residues" evidence="1">
    <location>
        <begin position="110"/>
        <end position="121"/>
    </location>
</feature>
<feature type="compositionally biased region" description="Acidic residues" evidence="1">
    <location>
        <begin position="128"/>
        <end position="139"/>
    </location>
</feature>
<gene>
    <name evidence="3" type="ORF">IPOD504_LOCUS6638</name>
</gene>
<dbReference type="SUPFAM" id="SSF48452">
    <property type="entry name" value="TPR-like"/>
    <property type="match status" value="1"/>
</dbReference>
<evidence type="ECO:0000313" key="3">
    <source>
        <dbReference type="EMBL" id="CAH2049150.1"/>
    </source>
</evidence>
<reference evidence="3" key="1">
    <citation type="submission" date="2022-03" db="EMBL/GenBank/DDBJ databases">
        <authorList>
            <person name="Martin H S."/>
        </authorList>
    </citation>
    <scope>NUCLEOTIDE SEQUENCE</scope>
</reference>
<evidence type="ECO:0000259" key="2">
    <source>
        <dbReference type="Pfam" id="PF13638"/>
    </source>
</evidence>
<feature type="compositionally biased region" description="Basic and acidic residues" evidence="1">
    <location>
        <begin position="52"/>
        <end position="61"/>
    </location>
</feature>
<name>A0ABN8I8Q1_9NEOP</name>
<evidence type="ECO:0000313" key="4">
    <source>
        <dbReference type="Proteomes" id="UP000837857"/>
    </source>
</evidence>
<feature type="region of interest" description="Disordered" evidence="1">
    <location>
        <begin position="509"/>
        <end position="534"/>
    </location>
</feature>
<feature type="region of interest" description="Disordered" evidence="1">
    <location>
        <begin position="52"/>
        <end position="77"/>
    </location>
</feature>
<feature type="non-terminal residue" evidence="3">
    <location>
        <position position="626"/>
    </location>
</feature>
<dbReference type="PANTHER" id="PTHR15696:SF7">
    <property type="entry name" value="NONSENSE-MEDIATED MRNA DECAY FACTOR"/>
    <property type="match status" value="1"/>
</dbReference>
<dbReference type="Pfam" id="PF13638">
    <property type="entry name" value="PIN_4"/>
    <property type="match status" value="1"/>
</dbReference>
<dbReference type="InterPro" id="IPR011990">
    <property type="entry name" value="TPR-like_helical_dom_sf"/>
</dbReference>
<dbReference type="Gene3D" id="3.40.50.1010">
    <property type="entry name" value="5'-nuclease"/>
    <property type="match status" value="1"/>
</dbReference>
<proteinExistence type="predicted"/>
<sequence>MIETDEPKAFACKAFTLAFLSQLLQKLHKQLESLGLKSPAYKYTPRVQLRQVKEEDKSNRNDEDEDQKLGDTVIVNGNKSYDVNNETILNDKDTDNEEVKINGDAKSSKKILTKRRRRRRVMSSESSDLSDVDSESSEFETDKSASNDEEASNNEEQSDSTYESDNDSKSSIYDDSDTEDLPVNGNAKNDLHSKTKEYTKIKVDSQNCTSDTNVDETAECNGERKLDVEGIQNFLMGNNFLPSIKLLQDWVLTEKDLILSCGESGESLFQCVVDLLNIFLYYFNSKGHNKLPSEDCKVLNYAKSVVKRLKLEYKTIPLPEDINLRGTNICKFDKDAAEWQLLAKYKPSLYEENIIRMLNFIDFGYQIAKIVPRIRFNRSMKIFYLRKLLTPKVSTKVNHKRNRDWHNSKKPVENREGGLLRRLGRLWLVSQVKELERTGHTPAPSLLALDTAALYKHLKRVKQLLRTRNFIFLVPTIVLQELDELKRERSSARDAIRWLEVQLRSGSRFVRTQRPGQSRPLPLPPSKQARKPPQRVPNYVQILEFCNHFVESERGAQGQGGGGDPESVHGKAAPLLVLLVGTEPGAGQCEEPGLADAARAAGVSVEYIGDFYARWRQTVHKSGKKR</sequence>
<accession>A0ABN8I8Q1</accession>
<dbReference type="InterPro" id="IPR045153">
    <property type="entry name" value="Est1/Ebs1-like"/>
</dbReference>
<keyword evidence="4" id="KW-1185">Reference proteome</keyword>
<dbReference type="InterPro" id="IPR002716">
    <property type="entry name" value="PIN_dom"/>
</dbReference>